<evidence type="ECO:0000313" key="7">
    <source>
        <dbReference type="Proteomes" id="UP000182998"/>
    </source>
</evidence>
<dbReference type="PRINTS" id="PR01438">
    <property type="entry name" value="UNVRSLSTRESS"/>
</dbReference>
<dbReference type="AlphaFoldDB" id="A0A098GEF5"/>
<proteinExistence type="inferred from homology"/>
<protein>
    <recommendedName>
        <fullName evidence="2">Universal stress protein</fullName>
    </recommendedName>
</protein>
<sequence length="141" mass="15902">MSYKKIMVAVDDSHTSVLALNEALHLAENQKGKLRIIHVYKPFIHDDLDYNEQMTFYKNNGEKVLNSMKEIAQRSKIKFETLLVEAEGRVDEKIVKEAEIWSADIVVIGTHGRQGLSHVLMGSVAEGVIRLATFPVLLIRG</sequence>
<evidence type="ECO:0000259" key="3">
    <source>
        <dbReference type="Pfam" id="PF00582"/>
    </source>
</evidence>
<gene>
    <name evidence="4" type="ORF">LMI_0514</name>
    <name evidence="5" type="ORF">SAMN02982997_01952</name>
</gene>
<dbReference type="GO" id="GO:0005737">
    <property type="term" value="C:cytoplasm"/>
    <property type="evidence" value="ECO:0007669"/>
    <property type="project" value="UniProtKB-SubCell"/>
</dbReference>
<dbReference type="SUPFAM" id="SSF52402">
    <property type="entry name" value="Adenine nucleotide alpha hydrolases-like"/>
    <property type="match status" value="1"/>
</dbReference>
<dbReference type="Gene3D" id="3.40.50.620">
    <property type="entry name" value="HUPs"/>
    <property type="match status" value="1"/>
</dbReference>
<reference evidence="5 7" key="3">
    <citation type="submission" date="2016-10" db="EMBL/GenBank/DDBJ databases">
        <authorList>
            <person name="Varghese N."/>
            <person name="Submissions S."/>
        </authorList>
    </citation>
    <scope>NUCLEOTIDE SEQUENCE [LARGE SCALE GENOMIC DNA]</scope>
    <source>
        <strain evidence="5 7">ATCC 33218</strain>
    </source>
</reference>
<keyword evidence="7" id="KW-1185">Reference proteome</keyword>
<dbReference type="PATRIC" id="fig|451.8.peg.95"/>
<evidence type="ECO:0000313" key="5">
    <source>
        <dbReference type="EMBL" id="SCY52258.1"/>
    </source>
</evidence>
<dbReference type="Proteomes" id="UP000032414">
    <property type="component" value="Chromosome I"/>
</dbReference>
<evidence type="ECO:0000313" key="4">
    <source>
        <dbReference type="EMBL" id="CEG59861.1"/>
    </source>
</evidence>
<dbReference type="InterPro" id="IPR006015">
    <property type="entry name" value="Universal_stress_UspA"/>
</dbReference>
<evidence type="ECO:0000313" key="6">
    <source>
        <dbReference type="Proteomes" id="UP000032414"/>
    </source>
</evidence>
<dbReference type="RefSeq" id="WP_045098375.1">
    <property type="nucleotide sequence ID" value="NZ_CP020614.1"/>
</dbReference>
<dbReference type="InterPro" id="IPR006016">
    <property type="entry name" value="UspA"/>
</dbReference>
<comment type="subcellular location">
    <subcellularLocation>
        <location evidence="2">Cytoplasm</location>
    </subcellularLocation>
</comment>
<comment type="similarity">
    <text evidence="1 2">Belongs to the universal stress protein A family.</text>
</comment>
<dbReference type="EMBL" id="LN614830">
    <property type="protein sequence ID" value="CEG59861.1"/>
    <property type="molecule type" value="Genomic_DNA"/>
</dbReference>
<dbReference type="PIRSF" id="PIRSF006276">
    <property type="entry name" value="UspA"/>
    <property type="match status" value="1"/>
</dbReference>
<dbReference type="OrthoDB" id="9792500at2"/>
<evidence type="ECO:0000256" key="1">
    <source>
        <dbReference type="ARBA" id="ARBA00008791"/>
    </source>
</evidence>
<dbReference type="HOGENOM" id="CLU_049301_11_2_6"/>
<dbReference type="Proteomes" id="UP000182998">
    <property type="component" value="Unassembled WGS sequence"/>
</dbReference>
<evidence type="ECO:0000256" key="2">
    <source>
        <dbReference type="PIRNR" id="PIRNR006276"/>
    </source>
</evidence>
<dbReference type="KEGG" id="tmc:LMI_0514"/>
<organism evidence="4 6">
    <name type="scientific">Legionella micdadei</name>
    <name type="common">Tatlockia micdadei</name>
    <dbReference type="NCBI Taxonomy" id="451"/>
    <lineage>
        <taxon>Bacteria</taxon>
        <taxon>Pseudomonadati</taxon>
        <taxon>Pseudomonadota</taxon>
        <taxon>Gammaproteobacteria</taxon>
        <taxon>Legionellales</taxon>
        <taxon>Legionellaceae</taxon>
        <taxon>Legionella</taxon>
    </lineage>
</organism>
<dbReference type="EMBL" id="FMVN01000009">
    <property type="protein sequence ID" value="SCY52258.1"/>
    <property type="molecule type" value="Genomic_DNA"/>
</dbReference>
<reference evidence="6" key="1">
    <citation type="submission" date="2014-09" db="EMBL/GenBank/DDBJ databases">
        <authorList>
            <person name="Gomez-Valero L."/>
        </authorList>
    </citation>
    <scope>NUCLEOTIDE SEQUENCE [LARGE SCALE GENOMIC DNA]</scope>
    <source>
        <strain evidence="6">ATCC33218</strain>
    </source>
</reference>
<dbReference type="STRING" id="451.B6N58_12725"/>
<dbReference type="PANTHER" id="PTHR46268:SF15">
    <property type="entry name" value="UNIVERSAL STRESS PROTEIN HP_0031"/>
    <property type="match status" value="1"/>
</dbReference>
<feature type="domain" description="UspA" evidence="3">
    <location>
        <begin position="3"/>
        <end position="140"/>
    </location>
</feature>
<dbReference type="InterPro" id="IPR014729">
    <property type="entry name" value="Rossmann-like_a/b/a_fold"/>
</dbReference>
<dbReference type="CDD" id="cd00293">
    <property type="entry name" value="USP-like"/>
    <property type="match status" value="1"/>
</dbReference>
<dbReference type="Pfam" id="PF00582">
    <property type="entry name" value="Usp"/>
    <property type="match status" value="1"/>
</dbReference>
<keyword evidence="2" id="KW-0963">Cytoplasm</keyword>
<accession>A0A098GEF5</accession>
<name>A0A098GEF5_LEGMI</name>
<reference evidence="4" key="2">
    <citation type="submission" date="2014-09" db="EMBL/GenBank/DDBJ databases">
        <authorList>
            <person name="GOMEZ-VALERO Laura"/>
        </authorList>
    </citation>
    <scope>NUCLEOTIDE SEQUENCE</scope>
    <source>
        <strain evidence="4">ATCC33218</strain>
    </source>
</reference>
<dbReference type="PANTHER" id="PTHR46268">
    <property type="entry name" value="STRESS RESPONSE PROTEIN NHAX"/>
    <property type="match status" value="1"/>
</dbReference>